<dbReference type="Gene3D" id="3.50.30.40">
    <property type="entry name" value="Ribonuclease E inhibitor RraA/RraA-like"/>
    <property type="match status" value="1"/>
</dbReference>
<dbReference type="SUPFAM" id="SSF89562">
    <property type="entry name" value="RraA-like"/>
    <property type="match status" value="1"/>
</dbReference>
<reference evidence="1" key="1">
    <citation type="submission" date="2019-08" db="EMBL/GenBank/DDBJ databases">
        <authorList>
            <person name="Kucharzyk K."/>
            <person name="Murdoch R.W."/>
            <person name="Higgins S."/>
            <person name="Loffler F."/>
        </authorList>
    </citation>
    <scope>NUCLEOTIDE SEQUENCE</scope>
</reference>
<dbReference type="InterPro" id="IPR005493">
    <property type="entry name" value="RraA/RraA-like"/>
</dbReference>
<comment type="caution">
    <text evidence="1">The sequence shown here is derived from an EMBL/GenBank/DDBJ whole genome shotgun (WGS) entry which is preliminary data.</text>
</comment>
<dbReference type="Pfam" id="PF03737">
    <property type="entry name" value="RraA-like"/>
    <property type="match status" value="1"/>
</dbReference>
<dbReference type="EMBL" id="VSSQ01000216">
    <property type="protein sequence ID" value="MPL86068.1"/>
    <property type="molecule type" value="Genomic_DNA"/>
</dbReference>
<dbReference type="PANTHER" id="PTHR33254:SF4">
    <property type="entry name" value="4-HYDROXY-4-METHYL-2-OXOGLUTARATE ALDOLASE 3-RELATED"/>
    <property type="match status" value="1"/>
</dbReference>
<dbReference type="PANTHER" id="PTHR33254">
    <property type="entry name" value="4-HYDROXY-4-METHYL-2-OXOGLUTARATE ALDOLASE 3-RELATED"/>
    <property type="match status" value="1"/>
</dbReference>
<gene>
    <name evidence="1" type="primary">rraA_2</name>
    <name evidence="1" type="ORF">SDC9_32044</name>
</gene>
<organism evidence="1">
    <name type="scientific">bioreactor metagenome</name>
    <dbReference type="NCBI Taxonomy" id="1076179"/>
    <lineage>
        <taxon>unclassified sequences</taxon>
        <taxon>metagenomes</taxon>
        <taxon>ecological metagenomes</taxon>
    </lineage>
</organism>
<accession>A0A644V3Z5</accession>
<sequence>MAAPVPQGAAGTGDAMPPALCPDLSAIETATLGHFLTEGFMAPAIQALIPDRRIWGPALTVRLPGVDGSALVEALSIAAPGEVIVIDRCGDLRHACFGAVTAQAAVARGVAGVVIDGFVTDLSALLALGLPIWCRGRSPVTTRNRQMAGHVGGTVTCGGSMVSRGDIILADESGVVVLDPATVAENAAIARQMQHAEIDILRRLKAGETLKAIQAETKPDDDGTRRSLLNLSFRQQRGQP</sequence>
<dbReference type="InterPro" id="IPR036704">
    <property type="entry name" value="RraA/RraA-like_sf"/>
</dbReference>
<dbReference type="AlphaFoldDB" id="A0A644V3Z5"/>
<proteinExistence type="predicted"/>
<protein>
    <submittedName>
        <fullName evidence="1">Regulator of ribonuclease activity A</fullName>
    </submittedName>
</protein>
<evidence type="ECO:0000313" key="1">
    <source>
        <dbReference type="EMBL" id="MPL86068.1"/>
    </source>
</evidence>
<dbReference type="CDD" id="cd16841">
    <property type="entry name" value="RraA_family"/>
    <property type="match status" value="1"/>
</dbReference>
<name>A0A644V3Z5_9ZZZZ</name>